<evidence type="ECO:0000313" key="9">
    <source>
        <dbReference type="Proteomes" id="UP000546642"/>
    </source>
</evidence>
<dbReference type="GO" id="GO:0046025">
    <property type="term" value="F:precorrin-6Y C5,15-methyltransferase (decarboxylating) activity"/>
    <property type="evidence" value="ECO:0007669"/>
    <property type="project" value="UniProtKB-EC"/>
</dbReference>
<evidence type="ECO:0000313" key="8">
    <source>
        <dbReference type="EMBL" id="MBB6174503.1"/>
    </source>
</evidence>
<proteinExistence type="predicted"/>
<dbReference type="NCBIfam" id="TIGR02467">
    <property type="entry name" value="CbiE"/>
    <property type="match status" value="1"/>
</dbReference>
<dbReference type="UniPathway" id="UPA00148"/>
<dbReference type="InterPro" id="IPR014777">
    <property type="entry name" value="4pyrrole_Mease_sub1"/>
</dbReference>
<dbReference type="EMBL" id="JACHDS010000001">
    <property type="protein sequence ID" value="MBB6174503.1"/>
    <property type="molecule type" value="Genomic_DNA"/>
</dbReference>
<keyword evidence="3 8" id="KW-0489">Methyltransferase</keyword>
<organism evidence="8 9">
    <name type="scientific">Nocardiopsis mwathae</name>
    <dbReference type="NCBI Taxonomy" id="1472723"/>
    <lineage>
        <taxon>Bacteria</taxon>
        <taxon>Bacillati</taxon>
        <taxon>Actinomycetota</taxon>
        <taxon>Actinomycetes</taxon>
        <taxon>Streptosporangiales</taxon>
        <taxon>Nocardiopsidaceae</taxon>
        <taxon>Nocardiopsis</taxon>
    </lineage>
</organism>
<evidence type="ECO:0000259" key="7">
    <source>
        <dbReference type="Pfam" id="PF00590"/>
    </source>
</evidence>
<keyword evidence="5" id="KW-0949">S-adenosyl-L-methionine</keyword>
<feature type="compositionally biased region" description="Basic and acidic residues" evidence="6">
    <location>
        <begin position="417"/>
        <end position="428"/>
    </location>
</feature>
<dbReference type="Gene3D" id="3.40.50.150">
    <property type="entry name" value="Vaccinia Virus protein VP39"/>
    <property type="match status" value="1"/>
</dbReference>
<evidence type="ECO:0000256" key="6">
    <source>
        <dbReference type="SAM" id="MobiDB-lite"/>
    </source>
</evidence>
<accession>A0A7W9YLR3</accession>
<dbReference type="Proteomes" id="UP000546642">
    <property type="component" value="Unassembled WGS sequence"/>
</dbReference>
<dbReference type="InterPro" id="IPR012818">
    <property type="entry name" value="CbiE"/>
</dbReference>
<dbReference type="EC" id="2.1.1.132" evidence="8"/>
<dbReference type="GO" id="GO:0032259">
    <property type="term" value="P:methylation"/>
    <property type="evidence" value="ECO:0007669"/>
    <property type="project" value="UniProtKB-KW"/>
</dbReference>
<dbReference type="GO" id="GO:0008276">
    <property type="term" value="F:protein methyltransferase activity"/>
    <property type="evidence" value="ECO:0007669"/>
    <property type="project" value="InterPro"/>
</dbReference>
<dbReference type="InterPro" id="IPR035996">
    <property type="entry name" value="4pyrrol_Methylase_sf"/>
</dbReference>
<evidence type="ECO:0000256" key="4">
    <source>
        <dbReference type="ARBA" id="ARBA00022679"/>
    </source>
</evidence>
<comment type="pathway">
    <text evidence="1">Cofactor biosynthesis; adenosylcobalamin biosynthesis.</text>
</comment>
<feature type="domain" description="Tetrapyrrole methylase" evidence="7">
    <location>
        <begin position="12"/>
        <end position="193"/>
    </location>
</feature>
<dbReference type="InterPro" id="IPR014776">
    <property type="entry name" value="4pyrrole_Mease_sub2"/>
</dbReference>
<dbReference type="InterPro" id="IPR000878">
    <property type="entry name" value="4pyrrol_Mease"/>
</dbReference>
<feature type="compositionally biased region" description="Low complexity" evidence="6">
    <location>
        <begin position="374"/>
        <end position="385"/>
    </location>
</feature>
<gene>
    <name evidence="8" type="ORF">HNR23_004563</name>
</gene>
<protein>
    <submittedName>
        <fullName evidence="8">Precorrin-6Y C5,15-methyltransferase (Decarboxylating)</fullName>
        <ecNumber evidence="8">2.1.1.132</ecNumber>
    </submittedName>
</protein>
<keyword evidence="9" id="KW-1185">Reference proteome</keyword>
<dbReference type="CDD" id="cd11644">
    <property type="entry name" value="Precorrin-6Y-MT"/>
    <property type="match status" value="1"/>
</dbReference>
<dbReference type="SUPFAM" id="SSF53790">
    <property type="entry name" value="Tetrapyrrole methylase"/>
    <property type="match status" value="1"/>
</dbReference>
<sequence length="428" mass="45121">MNPAVPAAPAAVTVVGIGADGWEGLPSPSRAELIAAEVLIGGPRQLALLPPECAGERVGWPSPLRPAVPRLIADHAGRRIAVLASGDPMFYGIGRVLVEELGADAVRVLPHPSSVSHACARLGWPLEDTEVVTLVGRPAARLAAALHDGRRILVLSADAATPGQVAALLCDRGFGPSRMRVLEQLGGGKEHVTGAAAADEWTLPPGDPLNIVAVECRRAPGTLRLGAVPGLPDEAYEHDGQLTKRHIRAATLGVLAPAPGELLWDIGGGSGSIAVEWMRTHPSCRAVSIERNPVRAGRITRNAERLGVPGLRVVTGRAPRRTVRAAAARRGVRRRRAHLRGAARRLLGRAARRRAAGRQHRDTGVRGGTRRRPPAQGRRAGAARRGAGRARGRLHRVAAGDAGDTVGRAQGGRGRRPGWDMRTPPRDL</sequence>
<dbReference type="PANTHER" id="PTHR43182">
    <property type="entry name" value="COBALT-PRECORRIN-6B C(15)-METHYLTRANSFERASE (DECARBOXYLATING)"/>
    <property type="match status" value="1"/>
</dbReference>
<dbReference type="Pfam" id="PF00590">
    <property type="entry name" value="TP_methylase"/>
    <property type="match status" value="1"/>
</dbReference>
<evidence type="ECO:0000256" key="5">
    <source>
        <dbReference type="ARBA" id="ARBA00022691"/>
    </source>
</evidence>
<dbReference type="RefSeq" id="WP_343070674.1">
    <property type="nucleotide sequence ID" value="NZ_JACHDS010000001.1"/>
</dbReference>
<feature type="region of interest" description="Disordered" evidence="6">
    <location>
        <begin position="348"/>
        <end position="428"/>
    </location>
</feature>
<dbReference type="PANTHER" id="PTHR43182:SF1">
    <property type="entry name" value="COBALT-PRECORRIN-7 C(5)-METHYLTRANSFERASE"/>
    <property type="match status" value="1"/>
</dbReference>
<dbReference type="Gene3D" id="3.40.1010.10">
    <property type="entry name" value="Cobalt-precorrin-4 Transmethylase, Domain 1"/>
    <property type="match status" value="1"/>
</dbReference>
<reference evidence="8 9" key="1">
    <citation type="submission" date="2020-08" db="EMBL/GenBank/DDBJ databases">
        <title>Sequencing the genomes of 1000 actinobacteria strains.</title>
        <authorList>
            <person name="Klenk H.-P."/>
        </authorList>
    </citation>
    <scope>NUCLEOTIDE SEQUENCE [LARGE SCALE GENOMIC DNA]</scope>
    <source>
        <strain evidence="8 9">DSM 46659</strain>
    </source>
</reference>
<dbReference type="InterPro" id="IPR050714">
    <property type="entry name" value="Cobalamin_biosynth_MTase"/>
</dbReference>
<keyword evidence="4 8" id="KW-0808">Transferase</keyword>
<dbReference type="Gene3D" id="3.30.950.10">
    <property type="entry name" value="Methyltransferase, Cobalt-precorrin-4 Transmethylase, Domain 2"/>
    <property type="match status" value="1"/>
</dbReference>
<evidence type="ECO:0000256" key="1">
    <source>
        <dbReference type="ARBA" id="ARBA00004953"/>
    </source>
</evidence>
<evidence type="ECO:0000256" key="2">
    <source>
        <dbReference type="ARBA" id="ARBA00022573"/>
    </source>
</evidence>
<comment type="caution">
    <text evidence="8">The sequence shown here is derived from an EMBL/GenBank/DDBJ whole genome shotgun (WGS) entry which is preliminary data.</text>
</comment>
<dbReference type="AlphaFoldDB" id="A0A7W9YLR3"/>
<dbReference type="InterPro" id="IPR029063">
    <property type="entry name" value="SAM-dependent_MTases_sf"/>
</dbReference>
<keyword evidence="2" id="KW-0169">Cobalamin biosynthesis</keyword>
<dbReference type="GO" id="GO:0009236">
    <property type="term" value="P:cobalamin biosynthetic process"/>
    <property type="evidence" value="ECO:0007669"/>
    <property type="project" value="UniProtKB-UniPathway"/>
</dbReference>
<feature type="compositionally biased region" description="Basic residues" evidence="6">
    <location>
        <begin position="386"/>
        <end position="396"/>
    </location>
</feature>
<name>A0A7W9YLR3_9ACTN</name>
<dbReference type="SUPFAM" id="SSF53335">
    <property type="entry name" value="S-adenosyl-L-methionine-dependent methyltransferases"/>
    <property type="match status" value="1"/>
</dbReference>
<evidence type="ECO:0000256" key="3">
    <source>
        <dbReference type="ARBA" id="ARBA00022603"/>
    </source>
</evidence>
<feature type="compositionally biased region" description="Basic residues" evidence="6">
    <location>
        <begin position="348"/>
        <end position="358"/>
    </location>
</feature>